<dbReference type="EC" id="3.6.1.11" evidence="2"/>
<dbReference type="InterPro" id="IPR022371">
    <property type="entry name" value="Exopolyphosphatase"/>
</dbReference>
<feature type="domain" description="Ppx/GppA phosphatase N-terminal" evidence="6">
    <location>
        <begin position="19"/>
        <end position="301"/>
    </location>
</feature>
<dbReference type="GO" id="GO:0006357">
    <property type="term" value="P:regulation of transcription by RNA polymerase II"/>
    <property type="evidence" value="ECO:0007669"/>
    <property type="project" value="TreeGrafter"/>
</dbReference>
<evidence type="ECO:0000259" key="7">
    <source>
        <dbReference type="Pfam" id="PF21447"/>
    </source>
</evidence>
<dbReference type="PIRSF" id="PIRSF001267">
    <property type="entry name" value="Pyrophosphatase_GppA_Ppx"/>
    <property type="match status" value="1"/>
</dbReference>
<dbReference type="AlphaFoldDB" id="A0A7S8CA53"/>
<dbReference type="Gene3D" id="3.30.420.150">
    <property type="entry name" value="Exopolyphosphatase. Domain 2"/>
    <property type="match status" value="1"/>
</dbReference>
<evidence type="ECO:0000313" key="9">
    <source>
        <dbReference type="Proteomes" id="UP000593626"/>
    </source>
</evidence>
<dbReference type="InterPro" id="IPR043129">
    <property type="entry name" value="ATPase_NBD"/>
</dbReference>
<dbReference type="InterPro" id="IPR003695">
    <property type="entry name" value="Ppx_GppA_N"/>
</dbReference>
<dbReference type="RefSeq" id="WP_239673691.1">
    <property type="nucleotide sequence ID" value="NZ_CP049742.1"/>
</dbReference>
<dbReference type="KEGG" id="mcui:G8O30_03930"/>
<evidence type="ECO:0000259" key="6">
    <source>
        <dbReference type="Pfam" id="PF02541"/>
    </source>
</evidence>
<dbReference type="InterPro" id="IPR050273">
    <property type="entry name" value="GppA/Ppx_hydrolase"/>
</dbReference>
<dbReference type="Gene3D" id="1.10.3210.10">
    <property type="entry name" value="Hypothetical protein af1432"/>
    <property type="match status" value="1"/>
</dbReference>
<comment type="similarity">
    <text evidence="1">Belongs to the GppA/Ppx family.</text>
</comment>
<dbReference type="GO" id="GO:0006793">
    <property type="term" value="P:phosphorus metabolic process"/>
    <property type="evidence" value="ECO:0007669"/>
    <property type="project" value="InterPro"/>
</dbReference>
<accession>A0A7S8CA53</accession>
<evidence type="ECO:0000313" key="8">
    <source>
        <dbReference type="EMBL" id="QPC46167.1"/>
    </source>
</evidence>
<dbReference type="Proteomes" id="UP000593626">
    <property type="component" value="Chromosome"/>
</dbReference>
<feature type="domain" description="Ppx/GppA phosphatase C-terminal" evidence="7">
    <location>
        <begin position="316"/>
        <end position="465"/>
    </location>
</feature>
<sequence>MKSKIAIIDIGSNTIRLVIYDVQEDGRIKEIENVKTVARLRYDLDKESVLSDTGINKLLNALSGFKEIILHHDVQYVKAVATATIRQANNQETILIEVKEKTGIDIQILSEYEEAYYGFVAVALTTPVQSGITIDIGGGSTEITLFENKQLKHSHSFPFGVVSLKNQFLKGDSVTLEERKNLRSFIEAQLQVLPWLKESNKCLIAIGGSARNVAQMNQAEENYPIAGVHQYEMNIDSLERLREKLVGVEYKAIESIEGLSKDRADIIIPAIEVFHALYQMSSSTGIMVSRKGLREGIIFEEIYANLEDLQEVDVYEESAKELAVEFSLNQTHTNHMKKLSAELLNGLNDQHSLTVKNGDLPLIQKAAAVYYLGEYIDSESSSQHTFYILANRSINGLYHKERVKIAALASFKNYSTLKQYCNPFEAWITKEEIKKLRELGAILKIAYALNATKRNLVKKIEVKNEGKTVWLYIYYQGNIQAEQYQFEKQKKQLEKAIKHTVEAIYIEWRTE</sequence>
<comment type="catalytic activity">
    <reaction evidence="5">
        <text>[phosphate](n) + H2O = [phosphate](n-1) + phosphate + H(+)</text>
        <dbReference type="Rhea" id="RHEA:21528"/>
        <dbReference type="Rhea" id="RHEA-COMP:9859"/>
        <dbReference type="Rhea" id="RHEA-COMP:14279"/>
        <dbReference type="ChEBI" id="CHEBI:15377"/>
        <dbReference type="ChEBI" id="CHEBI:15378"/>
        <dbReference type="ChEBI" id="CHEBI:16838"/>
        <dbReference type="ChEBI" id="CHEBI:43474"/>
        <dbReference type="EC" id="3.6.1.11"/>
    </reaction>
</comment>
<dbReference type="NCBIfam" id="TIGR03706">
    <property type="entry name" value="exo_poly_only"/>
    <property type="match status" value="1"/>
</dbReference>
<proteinExistence type="inferred from homology"/>
<organism evidence="8 9">
    <name type="scientific">Mangrovibacillus cuniculi</name>
    <dbReference type="NCBI Taxonomy" id="2593652"/>
    <lineage>
        <taxon>Bacteria</taxon>
        <taxon>Bacillati</taxon>
        <taxon>Bacillota</taxon>
        <taxon>Bacilli</taxon>
        <taxon>Bacillales</taxon>
        <taxon>Bacillaceae</taxon>
        <taxon>Mangrovibacillus</taxon>
    </lineage>
</organism>
<keyword evidence="4 8" id="KW-0378">Hydrolase</keyword>
<evidence type="ECO:0000256" key="3">
    <source>
        <dbReference type="ARBA" id="ARBA00020416"/>
    </source>
</evidence>
<keyword evidence="9" id="KW-1185">Reference proteome</keyword>
<gene>
    <name evidence="8" type="primary">ppx</name>
    <name evidence="8" type="ORF">G8O30_03930</name>
</gene>
<evidence type="ECO:0000256" key="5">
    <source>
        <dbReference type="ARBA" id="ARBA00047607"/>
    </source>
</evidence>
<dbReference type="PANTHER" id="PTHR30005">
    <property type="entry name" value="EXOPOLYPHOSPHATASE"/>
    <property type="match status" value="1"/>
</dbReference>
<dbReference type="GO" id="GO:0004309">
    <property type="term" value="F:exopolyphosphatase activity"/>
    <property type="evidence" value="ECO:0007669"/>
    <property type="project" value="UniProtKB-EC"/>
</dbReference>
<dbReference type="PANTHER" id="PTHR30005:SF0">
    <property type="entry name" value="RETROGRADE REGULATION PROTEIN 2"/>
    <property type="match status" value="1"/>
</dbReference>
<dbReference type="EMBL" id="CP049742">
    <property type="protein sequence ID" value="QPC46167.1"/>
    <property type="molecule type" value="Genomic_DNA"/>
</dbReference>
<dbReference type="SUPFAM" id="SSF53067">
    <property type="entry name" value="Actin-like ATPase domain"/>
    <property type="match status" value="2"/>
</dbReference>
<dbReference type="InterPro" id="IPR048950">
    <property type="entry name" value="Ppx_GppA_C"/>
</dbReference>
<dbReference type="SUPFAM" id="SSF109604">
    <property type="entry name" value="HD-domain/PDEase-like"/>
    <property type="match status" value="1"/>
</dbReference>
<dbReference type="Pfam" id="PF02541">
    <property type="entry name" value="Ppx-GppA"/>
    <property type="match status" value="1"/>
</dbReference>
<dbReference type="InterPro" id="IPR030673">
    <property type="entry name" value="PyroPPase_GppA_Ppx"/>
</dbReference>
<dbReference type="Pfam" id="PF21447">
    <property type="entry name" value="Ppx-GppA_III"/>
    <property type="match status" value="1"/>
</dbReference>
<dbReference type="CDD" id="cd24052">
    <property type="entry name" value="ASKHA_NBD_HpPPX-GppA-like"/>
    <property type="match status" value="1"/>
</dbReference>
<dbReference type="Gene3D" id="3.30.420.40">
    <property type="match status" value="1"/>
</dbReference>
<reference evidence="8 9" key="1">
    <citation type="submission" date="2019-07" db="EMBL/GenBank/DDBJ databases">
        <title>Genome sequence of 2 isolates from Red Sea Mangroves.</title>
        <authorList>
            <person name="Sefrji F."/>
            <person name="Michoud G."/>
            <person name="Merlino G."/>
            <person name="Daffonchio D."/>
        </authorList>
    </citation>
    <scope>NUCLEOTIDE SEQUENCE [LARGE SCALE GENOMIC DNA]</scope>
    <source>
        <strain evidence="8 9">R1DC41</strain>
    </source>
</reference>
<evidence type="ECO:0000256" key="4">
    <source>
        <dbReference type="ARBA" id="ARBA00022801"/>
    </source>
</evidence>
<evidence type="ECO:0000256" key="2">
    <source>
        <dbReference type="ARBA" id="ARBA00012451"/>
    </source>
</evidence>
<evidence type="ECO:0000256" key="1">
    <source>
        <dbReference type="ARBA" id="ARBA00007125"/>
    </source>
</evidence>
<protein>
    <recommendedName>
        <fullName evidence="3">Exopolyphosphatase</fullName>
        <ecNumber evidence="2">3.6.1.11</ecNumber>
    </recommendedName>
</protein>
<name>A0A7S8CA53_9BACI</name>